<organism evidence="8 9">
    <name type="scientific">Neomoorella stamsii</name>
    <dbReference type="NCBI Taxonomy" id="1266720"/>
    <lineage>
        <taxon>Bacteria</taxon>
        <taxon>Bacillati</taxon>
        <taxon>Bacillota</taxon>
        <taxon>Clostridia</taxon>
        <taxon>Neomoorellales</taxon>
        <taxon>Neomoorellaceae</taxon>
        <taxon>Neomoorella</taxon>
    </lineage>
</organism>
<dbReference type="Pfam" id="PF04060">
    <property type="entry name" value="FeS"/>
    <property type="match status" value="1"/>
</dbReference>
<dbReference type="Gene3D" id="1.10.15.40">
    <property type="entry name" value="Electron transport complex subunit B, putative Fe-S cluster"/>
    <property type="match status" value="1"/>
</dbReference>
<name>A0A9X7P595_9FIRM</name>
<dbReference type="InterPro" id="IPR007202">
    <property type="entry name" value="4Fe-4S_dom"/>
</dbReference>
<feature type="domain" description="4Fe-4S ferredoxin-type" evidence="6">
    <location>
        <begin position="5"/>
        <end position="34"/>
    </location>
</feature>
<reference evidence="8 9" key="1">
    <citation type="submission" date="2018-03" db="EMBL/GenBank/DDBJ databases">
        <title>Genome sequence of Moorella stamsii DSM 26217.</title>
        <authorList>
            <person name="Poehlein A."/>
            <person name="Daniel R."/>
        </authorList>
    </citation>
    <scope>NUCLEOTIDE SEQUENCE [LARGE SCALE GENOMIC DNA]</scope>
    <source>
        <strain evidence="9">DSM 26217</strain>
    </source>
</reference>
<proteinExistence type="predicted"/>
<dbReference type="InterPro" id="IPR050395">
    <property type="entry name" value="4Fe4S_Ferredoxin_RnfB"/>
</dbReference>
<keyword evidence="4" id="KW-0411">Iron-sulfur</keyword>
<dbReference type="EC" id="1.12.7.2" evidence="8"/>
<evidence type="ECO:0000256" key="3">
    <source>
        <dbReference type="ARBA" id="ARBA00023004"/>
    </source>
</evidence>
<dbReference type="SUPFAM" id="SSF53920">
    <property type="entry name" value="Fe-only hydrogenase"/>
    <property type="match status" value="1"/>
</dbReference>
<dbReference type="Gene3D" id="3.30.70.20">
    <property type="match status" value="1"/>
</dbReference>
<dbReference type="PROSITE" id="PS00198">
    <property type="entry name" value="4FE4S_FER_1"/>
    <property type="match status" value="2"/>
</dbReference>
<keyword evidence="3" id="KW-0408">Iron</keyword>
<feature type="compositionally biased region" description="Basic and acidic residues" evidence="5">
    <location>
        <begin position="448"/>
        <end position="457"/>
    </location>
</feature>
<protein>
    <submittedName>
        <fullName evidence="8">Periplasmic hydrogenase large subunit</fullName>
        <ecNumber evidence="8">1.12.7.2</ecNumber>
    </submittedName>
</protein>
<dbReference type="SUPFAM" id="SSF54862">
    <property type="entry name" value="4Fe-4S ferredoxins"/>
    <property type="match status" value="1"/>
</dbReference>
<evidence type="ECO:0000259" key="7">
    <source>
        <dbReference type="PROSITE" id="PS51656"/>
    </source>
</evidence>
<sequence length="457" mass="48358">MEYFHSVRLDEDKCKGCTNCIKRCPTEAIRVREGKARIIQERCIDCGECIRICPNHAKIAVGDSLEALSLYRYRVALPAPAVVSQFAGQADLERILGALIALGFDAIYEVALAAEMVARATRRYLDNYHGKRPLISPACPAVVGLIQVRFPSLVEQLLPLATPMDVAARLAREEGVKATGLPGEAIGTFFISPCPAKITAARQPQGGTEGPDGVIPLAAIYGDILKSLASAPCYPSRAGAGGYGWGHSGGENASIGGRRLLEVDGIHHVIEVFTRIEAGDFQDIDYIEAQACPGGCVGGALMVRNPYLARLELRQLACGLPAGTGALPDGDASMVAAPVRPRPVLQLDADLATALEKMRRLEATQALLPGLDCGSCGSPSCRALAEDIVRGEAQDTDCVFVLRERVRVLAEEVVELARKLPPSMAQPERRDGNEAAGNSGAPGFAGSGRREGPGQGG</sequence>
<feature type="domain" description="4Fe-4S ferredoxin-type" evidence="6">
    <location>
        <begin position="35"/>
        <end position="63"/>
    </location>
</feature>
<feature type="region of interest" description="Disordered" evidence="5">
    <location>
        <begin position="421"/>
        <end position="457"/>
    </location>
</feature>
<keyword evidence="9" id="KW-1185">Reference proteome</keyword>
<dbReference type="PANTHER" id="PTHR43560">
    <property type="entry name" value="ION-TRANSLOCATING OXIDOREDUCTASE COMPLEX SUBUNIT B"/>
    <property type="match status" value="1"/>
</dbReference>
<evidence type="ECO:0000256" key="2">
    <source>
        <dbReference type="ARBA" id="ARBA00022723"/>
    </source>
</evidence>
<dbReference type="PANTHER" id="PTHR43560:SF1">
    <property type="entry name" value="ION-TRANSLOCATING OXIDOREDUCTASE COMPLEX SUBUNIT B"/>
    <property type="match status" value="1"/>
</dbReference>
<dbReference type="Proteomes" id="UP000239430">
    <property type="component" value="Unassembled WGS sequence"/>
</dbReference>
<dbReference type="AlphaFoldDB" id="A0A9X7P595"/>
<keyword evidence="2" id="KW-0479">Metal-binding</keyword>
<evidence type="ECO:0000313" key="8">
    <source>
        <dbReference type="EMBL" id="PRR71109.1"/>
    </source>
</evidence>
<dbReference type="PROSITE" id="PS51656">
    <property type="entry name" value="4FE4S"/>
    <property type="match status" value="1"/>
</dbReference>
<dbReference type="Pfam" id="PF13237">
    <property type="entry name" value="Fer4_10"/>
    <property type="match status" value="1"/>
</dbReference>
<evidence type="ECO:0000313" key="9">
    <source>
        <dbReference type="Proteomes" id="UP000239430"/>
    </source>
</evidence>
<dbReference type="Gene3D" id="3.40.950.10">
    <property type="entry name" value="Fe-only Hydrogenase (Larger Subunit), Chain L, domain 3"/>
    <property type="match status" value="1"/>
</dbReference>
<gene>
    <name evidence="8" type="primary">hydA</name>
    <name evidence="8" type="ORF">MOST_26400</name>
</gene>
<dbReference type="GO" id="GO:0046872">
    <property type="term" value="F:metal ion binding"/>
    <property type="evidence" value="ECO:0007669"/>
    <property type="project" value="UniProtKB-KW"/>
</dbReference>
<evidence type="ECO:0000256" key="4">
    <source>
        <dbReference type="ARBA" id="ARBA00023014"/>
    </source>
</evidence>
<evidence type="ECO:0000256" key="5">
    <source>
        <dbReference type="SAM" id="MobiDB-lite"/>
    </source>
</evidence>
<feature type="domain" description="4Fe-4S" evidence="7">
    <location>
        <begin position="356"/>
        <end position="415"/>
    </location>
</feature>
<dbReference type="InterPro" id="IPR017900">
    <property type="entry name" value="4Fe4S_Fe_S_CS"/>
</dbReference>
<keyword evidence="8" id="KW-0560">Oxidoreductase</keyword>
<dbReference type="PROSITE" id="PS51379">
    <property type="entry name" value="4FE4S_FER_2"/>
    <property type="match status" value="2"/>
</dbReference>
<evidence type="ECO:0000256" key="1">
    <source>
        <dbReference type="ARBA" id="ARBA00022485"/>
    </source>
</evidence>
<dbReference type="GO" id="GO:0008901">
    <property type="term" value="F:ferredoxin hydrogenase activity"/>
    <property type="evidence" value="ECO:0007669"/>
    <property type="project" value="UniProtKB-EC"/>
</dbReference>
<keyword evidence="1" id="KW-0004">4Fe-4S</keyword>
<dbReference type="EMBL" id="PVXL01000060">
    <property type="protein sequence ID" value="PRR71109.1"/>
    <property type="molecule type" value="Genomic_DNA"/>
</dbReference>
<dbReference type="Pfam" id="PF02906">
    <property type="entry name" value="Fe_hyd_lg_C"/>
    <property type="match status" value="2"/>
</dbReference>
<dbReference type="InterPro" id="IPR004108">
    <property type="entry name" value="Fe_hydrogenase_lsu_C"/>
</dbReference>
<dbReference type="GO" id="GO:0051539">
    <property type="term" value="F:4 iron, 4 sulfur cluster binding"/>
    <property type="evidence" value="ECO:0007669"/>
    <property type="project" value="UniProtKB-KW"/>
</dbReference>
<dbReference type="InterPro" id="IPR017896">
    <property type="entry name" value="4Fe4S_Fe-S-bd"/>
</dbReference>
<accession>A0A9X7P595</accession>
<comment type="caution">
    <text evidence="8">The sequence shown here is derived from an EMBL/GenBank/DDBJ whole genome shotgun (WGS) entry which is preliminary data.</text>
</comment>
<evidence type="ECO:0000259" key="6">
    <source>
        <dbReference type="PROSITE" id="PS51379"/>
    </source>
</evidence>
<dbReference type="InterPro" id="IPR009016">
    <property type="entry name" value="Fe_hydrogenase"/>
</dbReference>
<dbReference type="RefSeq" id="WP_083476668.1">
    <property type="nucleotide sequence ID" value="NZ_PVXL01000060.1"/>
</dbReference>